<dbReference type="InterPro" id="IPR023696">
    <property type="entry name" value="Ureohydrolase_dom_sf"/>
</dbReference>
<evidence type="ECO:0000259" key="13">
    <source>
        <dbReference type="Pfam" id="PF00850"/>
    </source>
</evidence>
<dbReference type="PIRSF" id="PIRSF037919">
    <property type="entry name" value="HDAC_II_yeast"/>
    <property type="match status" value="1"/>
</dbReference>
<evidence type="ECO:0000313" key="16">
    <source>
        <dbReference type="Proteomes" id="UP000324241"/>
    </source>
</evidence>
<organism evidence="15 16">
    <name type="scientific">Aspergillus tanneri</name>
    <dbReference type="NCBI Taxonomy" id="1220188"/>
    <lineage>
        <taxon>Eukaryota</taxon>
        <taxon>Fungi</taxon>
        <taxon>Dikarya</taxon>
        <taxon>Ascomycota</taxon>
        <taxon>Pezizomycotina</taxon>
        <taxon>Eurotiomycetes</taxon>
        <taxon>Eurotiomycetidae</taxon>
        <taxon>Eurotiales</taxon>
        <taxon>Aspergillaceae</taxon>
        <taxon>Aspergillus</taxon>
        <taxon>Aspergillus subgen. Circumdati</taxon>
    </lineage>
</organism>
<dbReference type="GO" id="GO:0031078">
    <property type="term" value="F:histone H3K14 deacetylase activity, hydrolytic mechanism"/>
    <property type="evidence" value="ECO:0007669"/>
    <property type="project" value="UniProtKB-UniRule"/>
</dbReference>
<accession>A0A5M9MJ61</accession>
<feature type="domain" description="Histone deacetylase" evidence="13">
    <location>
        <begin position="152"/>
        <end position="462"/>
    </location>
</feature>
<dbReference type="SUPFAM" id="SSF52768">
    <property type="entry name" value="Arginase/deacetylase"/>
    <property type="match status" value="1"/>
</dbReference>
<name>A0A5M9MJ61_9EURO</name>
<dbReference type="InterPro" id="IPR037138">
    <property type="entry name" value="His_deacetylse_dom_sf"/>
</dbReference>
<dbReference type="AlphaFoldDB" id="A0A5M9MJ61"/>
<dbReference type="Proteomes" id="UP000324241">
    <property type="component" value="Unassembled WGS sequence"/>
</dbReference>
<dbReference type="GO" id="GO:0000118">
    <property type="term" value="C:histone deacetylase complex"/>
    <property type="evidence" value="ECO:0007669"/>
    <property type="project" value="TreeGrafter"/>
</dbReference>
<gene>
    <name evidence="15" type="primary">HDA1</name>
    <name evidence="15" type="ORF">ATNIH1004_009622</name>
</gene>
<comment type="similarity">
    <text evidence="2 11">Belongs to the histone deacetylase family. HD type 2 subfamily.</text>
</comment>
<keyword evidence="5 11" id="KW-0378">Hydrolase</keyword>
<comment type="caution">
    <text evidence="15">The sequence shown here is derived from an EMBL/GenBank/DDBJ whole genome shotgun (WGS) entry which is preliminary data.</text>
</comment>
<keyword evidence="7 11" id="KW-0805">Transcription regulation</keyword>
<comment type="subcellular location">
    <subcellularLocation>
        <location evidence="1 11">Nucleus</location>
    </subcellularLocation>
</comment>
<keyword evidence="6 11" id="KW-0156">Chromatin regulator</keyword>
<evidence type="ECO:0000256" key="10">
    <source>
        <dbReference type="ARBA" id="ARBA00048287"/>
    </source>
</evidence>
<keyword evidence="9 11" id="KW-0539">Nucleus</keyword>
<comment type="function">
    <text evidence="11">Responsible for the deacetylation of lysine residues on the N-terminal part of the core histones (H2A, H2B, H3 and H4). Histone deacetylation gives a tag for epigenetic repression and plays an important role in transcriptional regulation, cell cycle progression and developmental events.</text>
</comment>
<proteinExistence type="inferred from homology"/>
<feature type="region of interest" description="Disordered" evidence="12">
    <location>
        <begin position="1"/>
        <end position="114"/>
    </location>
</feature>
<sequence>MAMEGDEDTVMGEAGSHNSTQVASHLHASNEEPLPAQLNDGSDPWLVPPLLEQSVRVPLPIQPSNLPAPEPVAASDNQGASPPKSLPKSVDSGDATTEDQEKQDSLVEDNSDWSDEEFSVRTGLPVASLPSGLCYDVQMRYHCEVRPTADVHPEDPRRIYYIYKELCRAGLVDDPESSRPLVAKPLSRINARNATEEEVSLVHTPDHFAFVESTKDMSDDELIALEHTRDSIYFNKLTFASSLLSVGGAIETCLAVATRKVKNAIAVIRPPGHHAEHDKTMGFCLFNNVSVAARVCQRELGEDCRKIMILDWDVHHGNGIQKAFYDDPNILYISLHVYQDGKFYPGGDEGDWDHCGSGAGLGRNVNIPWPSQGMGDGDYMYAFQQVVMPIAQEFNPDLVIIASGFDAAVGDELGGCFVTPSCYAHMTHMLMTLANGKVAVCLEGGYNFRSISKSALAVTKTLMGDPPDRLHSTSPSELATSTVRRVIMIQSYYWKCMFPKAAQNQGNWTDRLHDVIRSYQAKQLYDNYKLTSLYIYRNAISKSFENQVLASPNYYQRTPLLVIFHDPPKIMGLPHPVTNKLEAHNCWLADVMKDYIGWAIGKGYAVIDVNIPKHVTNNSSSVKYEEEDENRPTATEELAGYLWDNYIEPNETTEIFLMGIGNAFFGVANLLINRDNLYKRVNGVVSFVAENPVRAIASHTQVWLSRWYKDNSLVFVSHTHGVWNGDTRRKPSKRYGHLIESPKVGLSEMLMHHKNEVFEWIQERADGREREEVDE</sequence>
<dbReference type="RefSeq" id="XP_033422229.1">
    <property type="nucleotide sequence ID" value="XM_033574211.1"/>
</dbReference>
<dbReference type="EMBL" id="QUQM01000005">
    <property type="protein sequence ID" value="KAA8642867.1"/>
    <property type="molecule type" value="Genomic_DNA"/>
</dbReference>
<evidence type="ECO:0000256" key="11">
    <source>
        <dbReference type="PIRNR" id="PIRNR037919"/>
    </source>
</evidence>
<dbReference type="VEuPathDB" id="FungiDB:EYZ11_010724"/>
<dbReference type="Pfam" id="PF09757">
    <property type="entry name" value="Arb2-like"/>
    <property type="match status" value="1"/>
</dbReference>
<evidence type="ECO:0000256" key="4">
    <source>
        <dbReference type="ARBA" id="ARBA00022491"/>
    </source>
</evidence>
<evidence type="ECO:0000256" key="12">
    <source>
        <dbReference type="SAM" id="MobiDB-lite"/>
    </source>
</evidence>
<dbReference type="OrthoDB" id="424012at2759"/>
<evidence type="ECO:0000313" key="15">
    <source>
        <dbReference type="EMBL" id="KAA8642867.1"/>
    </source>
</evidence>
<evidence type="ECO:0000256" key="9">
    <source>
        <dbReference type="ARBA" id="ARBA00023242"/>
    </source>
</evidence>
<reference evidence="15 16" key="1">
    <citation type="submission" date="2019-08" db="EMBL/GenBank/DDBJ databases">
        <title>The genome sequence of a newly discovered highly antifungal drug resistant Aspergillus species, Aspergillus tanneri NIH 1004.</title>
        <authorList>
            <person name="Mounaud S."/>
            <person name="Singh I."/>
            <person name="Joardar V."/>
            <person name="Pakala S."/>
            <person name="Pakala S."/>
            <person name="Venepally P."/>
            <person name="Chung J.K."/>
            <person name="Losada L."/>
            <person name="Nierman W.C."/>
        </authorList>
    </citation>
    <scope>NUCLEOTIDE SEQUENCE [LARGE SCALE GENOMIC DNA]</scope>
    <source>
        <strain evidence="15 16">NIH1004</strain>
    </source>
</reference>
<dbReference type="PRINTS" id="PR01270">
    <property type="entry name" value="HDASUPER"/>
</dbReference>
<dbReference type="PANTHER" id="PTHR10625:SF5">
    <property type="entry name" value="HISTONE DEACETYLASE"/>
    <property type="match status" value="1"/>
</dbReference>
<dbReference type="GeneID" id="54332324"/>
<dbReference type="InterPro" id="IPR000286">
    <property type="entry name" value="HDACs"/>
</dbReference>
<comment type="catalytic activity">
    <reaction evidence="10 11">
        <text>N(6)-acetyl-L-lysyl-[histone] + H2O = L-lysyl-[histone] + acetate</text>
        <dbReference type="Rhea" id="RHEA:58196"/>
        <dbReference type="Rhea" id="RHEA-COMP:9845"/>
        <dbReference type="Rhea" id="RHEA-COMP:11338"/>
        <dbReference type="ChEBI" id="CHEBI:15377"/>
        <dbReference type="ChEBI" id="CHEBI:29969"/>
        <dbReference type="ChEBI" id="CHEBI:30089"/>
        <dbReference type="ChEBI" id="CHEBI:61930"/>
        <dbReference type="EC" id="3.5.1.98"/>
    </reaction>
</comment>
<dbReference type="InterPro" id="IPR023801">
    <property type="entry name" value="His_deacetylse_dom"/>
</dbReference>
<protein>
    <recommendedName>
        <fullName evidence="3 11">Histone deacetylase</fullName>
        <ecNumber evidence="3 11">3.5.1.98</ecNumber>
    </recommendedName>
</protein>
<dbReference type="InterPro" id="IPR019154">
    <property type="entry name" value="Arb2-like_domain"/>
</dbReference>
<evidence type="ECO:0000256" key="1">
    <source>
        <dbReference type="ARBA" id="ARBA00004123"/>
    </source>
</evidence>
<dbReference type="VEuPathDB" id="FungiDB:EYZ11_010730"/>
<evidence type="ECO:0000259" key="14">
    <source>
        <dbReference type="Pfam" id="PF09757"/>
    </source>
</evidence>
<evidence type="ECO:0000256" key="3">
    <source>
        <dbReference type="ARBA" id="ARBA00012111"/>
    </source>
</evidence>
<dbReference type="InterPro" id="IPR017321">
    <property type="entry name" value="Hist_deAcase_II_yeast"/>
</dbReference>
<evidence type="ECO:0000256" key="2">
    <source>
        <dbReference type="ARBA" id="ARBA00007738"/>
    </source>
</evidence>
<feature type="compositionally biased region" description="Acidic residues" evidence="12">
    <location>
        <begin position="1"/>
        <end position="10"/>
    </location>
</feature>
<evidence type="ECO:0000256" key="6">
    <source>
        <dbReference type="ARBA" id="ARBA00022853"/>
    </source>
</evidence>
<dbReference type="Gene3D" id="3.40.800.20">
    <property type="entry name" value="Histone deacetylase domain"/>
    <property type="match status" value="1"/>
</dbReference>
<evidence type="ECO:0000256" key="8">
    <source>
        <dbReference type="ARBA" id="ARBA00023163"/>
    </source>
</evidence>
<dbReference type="EC" id="3.5.1.98" evidence="3 11"/>
<feature type="domain" description="Arb2-like" evidence="14">
    <location>
        <begin position="511"/>
        <end position="765"/>
    </location>
</feature>
<keyword evidence="8 11" id="KW-0804">Transcription</keyword>
<dbReference type="FunFam" id="3.40.800.20:FF:000005">
    <property type="entry name" value="histone deacetylase 6"/>
    <property type="match status" value="1"/>
</dbReference>
<dbReference type="GO" id="GO:0040029">
    <property type="term" value="P:epigenetic regulation of gene expression"/>
    <property type="evidence" value="ECO:0007669"/>
    <property type="project" value="TreeGrafter"/>
</dbReference>
<dbReference type="Pfam" id="PF00850">
    <property type="entry name" value="Hist_deacetyl"/>
    <property type="match status" value="1"/>
</dbReference>
<evidence type="ECO:0000256" key="7">
    <source>
        <dbReference type="ARBA" id="ARBA00023015"/>
    </source>
</evidence>
<keyword evidence="4 11" id="KW-0678">Repressor</keyword>
<evidence type="ECO:0000256" key="5">
    <source>
        <dbReference type="ARBA" id="ARBA00022801"/>
    </source>
</evidence>
<dbReference type="PANTHER" id="PTHR10625">
    <property type="entry name" value="HISTONE DEACETYLASE HDAC1-RELATED"/>
    <property type="match status" value="1"/>
</dbReference>